<feature type="chain" id="PRO_5014605628" evidence="1">
    <location>
        <begin position="22"/>
        <end position="91"/>
    </location>
</feature>
<proteinExistence type="predicted"/>
<dbReference type="AlphaFoldDB" id="A0A2N0Q9U8"/>
<reference evidence="2 3" key="2">
    <citation type="submission" date="2017-09" db="EMBL/GenBank/DDBJ databases">
        <title>Extensive intraspecific genome diversity in a model arbuscular mycorrhizal fungus.</title>
        <authorList>
            <person name="Chen E.C."/>
            <person name="Morin E."/>
            <person name="Beaudet D."/>
            <person name="Noel J."/>
            <person name="Ndikumana S."/>
            <person name="Charron P."/>
            <person name="St-Onge C."/>
            <person name="Giorgi J."/>
            <person name="Grigoriev I.V."/>
            <person name="Roux C."/>
            <person name="Martin F.M."/>
            <person name="Corradi N."/>
        </authorList>
    </citation>
    <scope>NUCLEOTIDE SEQUENCE [LARGE SCALE GENOMIC DNA]</scope>
    <source>
        <strain evidence="2 3">A5</strain>
    </source>
</reference>
<organism evidence="2 3">
    <name type="scientific">Rhizophagus irregularis</name>
    <dbReference type="NCBI Taxonomy" id="588596"/>
    <lineage>
        <taxon>Eukaryota</taxon>
        <taxon>Fungi</taxon>
        <taxon>Fungi incertae sedis</taxon>
        <taxon>Mucoromycota</taxon>
        <taxon>Glomeromycotina</taxon>
        <taxon>Glomeromycetes</taxon>
        <taxon>Glomerales</taxon>
        <taxon>Glomeraceae</taxon>
        <taxon>Rhizophagus</taxon>
    </lineage>
</organism>
<evidence type="ECO:0000313" key="2">
    <source>
        <dbReference type="EMBL" id="PKC15827.1"/>
    </source>
</evidence>
<dbReference type="Proteomes" id="UP000232722">
    <property type="component" value="Unassembled WGS sequence"/>
</dbReference>
<reference evidence="2 3" key="1">
    <citation type="submission" date="2016-04" db="EMBL/GenBank/DDBJ databases">
        <title>Genome analyses suggest a sexual origin of heterokaryosis in a supposedly ancient asexual fungus.</title>
        <authorList>
            <person name="Ropars J."/>
            <person name="Sedzielewska K."/>
            <person name="Noel J."/>
            <person name="Charron P."/>
            <person name="Farinelli L."/>
            <person name="Marton T."/>
            <person name="Kruger M."/>
            <person name="Pelin A."/>
            <person name="Brachmann A."/>
            <person name="Corradi N."/>
        </authorList>
    </citation>
    <scope>NUCLEOTIDE SEQUENCE [LARGE SCALE GENOMIC DNA]</scope>
    <source>
        <strain evidence="2 3">A5</strain>
    </source>
</reference>
<evidence type="ECO:0000256" key="1">
    <source>
        <dbReference type="SAM" id="SignalP"/>
    </source>
</evidence>
<feature type="non-terminal residue" evidence="2">
    <location>
        <position position="91"/>
    </location>
</feature>
<dbReference type="VEuPathDB" id="FungiDB:FUN_021448"/>
<dbReference type="EMBL" id="LLXJ01000071">
    <property type="protein sequence ID" value="PKC15827.1"/>
    <property type="molecule type" value="Genomic_DNA"/>
</dbReference>
<protein>
    <submittedName>
        <fullName evidence="2">Uncharacterized protein</fullName>
    </submittedName>
</protein>
<keyword evidence="1" id="KW-0732">Signal</keyword>
<accession>A0A2N0Q9U8</accession>
<feature type="signal peptide" evidence="1">
    <location>
        <begin position="1"/>
        <end position="21"/>
    </location>
</feature>
<gene>
    <name evidence="2" type="ORF">RhiirA5_348578</name>
</gene>
<comment type="caution">
    <text evidence="2">The sequence shown here is derived from an EMBL/GenBank/DDBJ whole genome shotgun (WGS) entry which is preliminary data.</text>
</comment>
<evidence type="ECO:0000313" key="3">
    <source>
        <dbReference type="Proteomes" id="UP000232722"/>
    </source>
</evidence>
<dbReference type="VEuPathDB" id="FungiDB:RhiirA1_411052"/>
<sequence>MFVSGSILLLTVLLIVFYSKCVKDSINKLSQQQNEIAEVKIIIEDQNTSVRQQKRIGIDENNLNEEFNKLRHELITTVFYESRFAARGNDL</sequence>
<name>A0A2N0Q9U8_9GLOM</name>
<dbReference type="VEuPathDB" id="FungiDB:RhiirFUN_003279"/>